<evidence type="ECO:0000313" key="2">
    <source>
        <dbReference type="Proteomes" id="UP000814128"/>
    </source>
</evidence>
<protein>
    <submittedName>
        <fullName evidence="1">Uncharacterized protein</fullName>
    </submittedName>
</protein>
<organism evidence="1 2">
    <name type="scientific">Vararia minispora EC-137</name>
    <dbReference type="NCBI Taxonomy" id="1314806"/>
    <lineage>
        <taxon>Eukaryota</taxon>
        <taxon>Fungi</taxon>
        <taxon>Dikarya</taxon>
        <taxon>Basidiomycota</taxon>
        <taxon>Agaricomycotina</taxon>
        <taxon>Agaricomycetes</taxon>
        <taxon>Russulales</taxon>
        <taxon>Lachnocladiaceae</taxon>
        <taxon>Vararia</taxon>
    </lineage>
</organism>
<dbReference type="Proteomes" id="UP000814128">
    <property type="component" value="Unassembled WGS sequence"/>
</dbReference>
<evidence type="ECO:0000313" key="1">
    <source>
        <dbReference type="EMBL" id="KAI0031907.1"/>
    </source>
</evidence>
<reference evidence="1" key="2">
    <citation type="journal article" date="2022" name="New Phytol.">
        <title>Evolutionary transition to the ectomycorrhizal habit in the genomes of a hyperdiverse lineage of mushroom-forming fungi.</title>
        <authorList>
            <person name="Looney B."/>
            <person name="Miyauchi S."/>
            <person name="Morin E."/>
            <person name="Drula E."/>
            <person name="Courty P.E."/>
            <person name="Kohler A."/>
            <person name="Kuo A."/>
            <person name="LaButti K."/>
            <person name="Pangilinan J."/>
            <person name="Lipzen A."/>
            <person name="Riley R."/>
            <person name="Andreopoulos W."/>
            <person name="He G."/>
            <person name="Johnson J."/>
            <person name="Nolan M."/>
            <person name="Tritt A."/>
            <person name="Barry K.W."/>
            <person name="Grigoriev I.V."/>
            <person name="Nagy L.G."/>
            <person name="Hibbett D."/>
            <person name="Henrissat B."/>
            <person name="Matheny P.B."/>
            <person name="Labbe J."/>
            <person name="Martin F.M."/>
        </authorList>
    </citation>
    <scope>NUCLEOTIDE SEQUENCE</scope>
    <source>
        <strain evidence="1">EC-137</strain>
    </source>
</reference>
<keyword evidence="2" id="KW-1185">Reference proteome</keyword>
<comment type="caution">
    <text evidence="1">The sequence shown here is derived from an EMBL/GenBank/DDBJ whole genome shotgun (WGS) entry which is preliminary data.</text>
</comment>
<gene>
    <name evidence="1" type="ORF">K488DRAFT_51022</name>
</gene>
<reference evidence="1" key="1">
    <citation type="submission" date="2021-02" db="EMBL/GenBank/DDBJ databases">
        <authorList>
            <consortium name="DOE Joint Genome Institute"/>
            <person name="Ahrendt S."/>
            <person name="Looney B.P."/>
            <person name="Miyauchi S."/>
            <person name="Morin E."/>
            <person name="Drula E."/>
            <person name="Courty P.E."/>
            <person name="Chicoki N."/>
            <person name="Fauchery L."/>
            <person name="Kohler A."/>
            <person name="Kuo A."/>
            <person name="Labutti K."/>
            <person name="Pangilinan J."/>
            <person name="Lipzen A."/>
            <person name="Riley R."/>
            <person name="Andreopoulos W."/>
            <person name="He G."/>
            <person name="Johnson J."/>
            <person name="Barry K.W."/>
            <person name="Grigoriev I.V."/>
            <person name="Nagy L."/>
            <person name="Hibbett D."/>
            <person name="Henrissat B."/>
            <person name="Matheny P.B."/>
            <person name="Labbe J."/>
            <person name="Martin F."/>
        </authorList>
    </citation>
    <scope>NUCLEOTIDE SEQUENCE</scope>
    <source>
        <strain evidence="1">EC-137</strain>
    </source>
</reference>
<dbReference type="EMBL" id="MU273563">
    <property type="protein sequence ID" value="KAI0031907.1"/>
    <property type="molecule type" value="Genomic_DNA"/>
</dbReference>
<name>A0ACB8QJS4_9AGAM</name>
<feature type="non-terminal residue" evidence="1">
    <location>
        <position position="1"/>
    </location>
</feature>
<proteinExistence type="predicted"/>
<sequence length="222" mass="25678">FKAPLKCGRCQTARYCGKDCQRAHWPQHKEYCAIWSQLLANEGVSLSQIKVKMGHFIWLLRGFTDLEPTVPQEYEYHHKKGLRGFMEFHFDSCEKLFKAVDLLQSQPITDPNHHFFGMPGSLSYTDVEASGKPADMKLALRKLRTEDEEVFMGLIDDCMVFTSSDTRENLQKLLDLAMLHKHMLVVSVTVVLTSAYSTHLYDFLYRNINWVPEPSPEEMGRK</sequence>
<accession>A0ACB8QJS4</accession>